<dbReference type="GO" id="GO:0043565">
    <property type="term" value="F:sequence-specific DNA binding"/>
    <property type="evidence" value="ECO:0007669"/>
    <property type="project" value="TreeGrafter"/>
</dbReference>
<evidence type="ECO:0000313" key="4">
    <source>
        <dbReference type="EMBL" id="NOV50629.1"/>
    </source>
</evidence>
<evidence type="ECO:0000256" key="1">
    <source>
        <dbReference type="ARBA" id="ARBA00004123"/>
    </source>
</evidence>
<protein>
    <submittedName>
        <fullName evidence="4">Putative secreted protein</fullName>
    </submittedName>
</protein>
<feature type="region of interest" description="Disordered" evidence="3">
    <location>
        <begin position="368"/>
        <end position="413"/>
    </location>
</feature>
<evidence type="ECO:0000256" key="3">
    <source>
        <dbReference type="SAM" id="MobiDB-lite"/>
    </source>
</evidence>
<dbReference type="GO" id="GO:0003714">
    <property type="term" value="F:transcription corepressor activity"/>
    <property type="evidence" value="ECO:0007669"/>
    <property type="project" value="TreeGrafter"/>
</dbReference>
<feature type="compositionally biased region" description="Acidic residues" evidence="3">
    <location>
        <begin position="373"/>
        <end position="383"/>
    </location>
</feature>
<feature type="compositionally biased region" description="Basic residues" evidence="3">
    <location>
        <begin position="398"/>
        <end position="413"/>
    </location>
</feature>
<dbReference type="GO" id="GO:0005730">
    <property type="term" value="C:nucleolus"/>
    <property type="evidence" value="ECO:0007669"/>
    <property type="project" value="InterPro"/>
</dbReference>
<dbReference type="PANTHER" id="PTHR13213:SF2">
    <property type="entry name" value="MYB-BINDING PROTEIN 1A"/>
    <property type="match status" value="1"/>
</dbReference>
<evidence type="ECO:0000256" key="2">
    <source>
        <dbReference type="ARBA" id="ARBA00023242"/>
    </source>
</evidence>
<dbReference type="AlphaFoldDB" id="A0A6M2DWA6"/>
<dbReference type="InterPro" id="IPR007015">
    <property type="entry name" value="DNA_pol_V/MYBBP1A"/>
</dbReference>
<dbReference type="EMBL" id="GIIL01006903">
    <property type="protein sequence ID" value="NOV50629.1"/>
    <property type="molecule type" value="Transcribed_RNA"/>
</dbReference>
<accession>A0A6M2DWA6</accession>
<keyword evidence="2" id="KW-0539">Nucleus</keyword>
<comment type="subcellular location">
    <subcellularLocation>
        <location evidence="1">Nucleus</location>
    </subcellularLocation>
</comment>
<organism evidence="4">
    <name type="scientific">Xenopsylla cheopis</name>
    <name type="common">Oriental rat flea</name>
    <name type="synonym">Pulex cheopis</name>
    <dbReference type="NCBI Taxonomy" id="163159"/>
    <lineage>
        <taxon>Eukaryota</taxon>
        <taxon>Metazoa</taxon>
        <taxon>Ecdysozoa</taxon>
        <taxon>Arthropoda</taxon>
        <taxon>Hexapoda</taxon>
        <taxon>Insecta</taxon>
        <taxon>Pterygota</taxon>
        <taxon>Neoptera</taxon>
        <taxon>Endopterygota</taxon>
        <taxon>Siphonaptera</taxon>
        <taxon>Pulicidae</taxon>
        <taxon>Xenopsyllinae</taxon>
        <taxon>Xenopsylla</taxon>
    </lineage>
</organism>
<proteinExistence type="predicted"/>
<dbReference type="PANTHER" id="PTHR13213">
    <property type="entry name" value="MYB-BINDING PROTEIN 1A FAMILY MEMBER"/>
    <property type="match status" value="1"/>
</dbReference>
<sequence>MYICLEIMLPLFQVLEFAITDPHQNPLQVKVQSCLKNLCNIKKFSSLEGVTEQLLFDLMSSLLNNEATSSINIARNKENAECCTFLVRCSILINADNVDIKNVTPLIELYKSQLIAFFTRRDNHLPVTFFSNVLSIVWSGNWSLLPICLEQAFNPEIRPFRRALALKLLQVFYQNYRSLNSMSKSASKIFKKLETNLSTNISVLVESDEANNHEHFFQQLIILLTLIKKYHKMDKSQASDLMDWDSVQANILKIRPNIKFSLATKSSFNKFCSILNISSKQINAISNGQNIEHVPPSKKQKLDDSIVENVAVENGVDEISEDDDSKPKEKKYKTKAISNEKMKLKKQAKLLRMQAQEGFEAVSFSQMKMNTIESDDENIEDNEVQNNSVEDSEEKNEHKLKKKHKKRKHSVTE</sequence>
<reference evidence="4" key="1">
    <citation type="submission" date="2020-03" db="EMBL/GenBank/DDBJ databases">
        <title>Transcriptomic Profiling of the Digestive Tract of the Rat Flea, Xenopsylla cheopis, Following Blood Feeding and Infection with Yersinia pestis.</title>
        <authorList>
            <person name="Bland D.M."/>
            <person name="Martens C.A."/>
            <person name="Virtaneva K."/>
            <person name="Kanakabandi K."/>
            <person name="Long D."/>
            <person name="Rosenke R."/>
            <person name="Saturday G.A."/>
            <person name="Hoyt F.H."/>
            <person name="Bruno D.P."/>
            <person name="Ribeiro J.M.C."/>
            <person name="Hinnebusch J."/>
        </authorList>
    </citation>
    <scope>NUCLEOTIDE SEQUENCE</scope>
</reference>
<name>A0A6M2DWA6_XENCH</name>
<dbReference type="GO" id="GO:0003723">
    <property type="term" value="F:RNA binding"/>
    <property type="evidence" value="ECO:0007669"/>
    <property type="project" value="TreeGrafter"/>
</dbReference>